<feature type="compositionally biased region" description="Basic and acidic residues" evidence="1">
    <location>
        <begin position="379"/>
        <end position="388"/>
    </location>
</feature>
<dbReference type="EC" id="3.6.1.63" evidence="3"/>
<dbReference type="RefSeq" id="WP_256412360.1">
    <property type="nucleotide sequence ID" value="NZ_JANHDM010000009.1"/>
</dbReference>
<name>A0ABD5QYS6_9EURY</name>
<dbReference type="PANTHER" id="PTHR43135:SF3">
    <property type="entry name" value="ALPHA-D-RIBOSE 1-METHYLPHOSPHONATE 5-TRIPHOSPHATE DIPHOSPHATASE"/>
    <property type="match status" value="1"/>
</dbReference>
<protein>
    <submittedName>
        <fullName evidence="3">Alpha-D-ribose 1-methylphosphonate 5-triphosphate diphosphatase</fullName>
        <ecNumber evidence="3">3.6.1.63</ecNumber>
    </submittedName>
</protein>
<dbReference type="Gene3D" id="2.30.40.10">
    <property type="entry name" value="Urease, subunit C, domain 1"/>
    <property type="match status" value="1"/>
</dbReference>
<keyword evidence="3" id="KW-0378">Hydrolase</keyword>
<feature type="region of interest" description="Disordered" evidence="1">
    <location>
        <begin position="377"/>
        <end position="403"/>
    </location>
</feature>
<dbReference type="InterPro" id="IPR006680">
    <property type="entry name" value="Amidohydro-rel"/>
</dbReference>
<dbReference type="InterPro" id="IPR011059">
    <property type="entry name" value="Metal-dep_hydrolase_composite"/>
</dbReference>
<reference evidence="3 4" key="1">
    <citation type="journal article" date="2019" name="Int. J. Syst. Evol. Microbiol.">
        <title>The Global Catalogue of Microorganisms (GCM) 10K type strain sequencing project: providing services to taxonomists for standard genome sequencing and annotation.</title>
        <authorList>
            <consortium name="The Broad Institute Genomics Platform"/>
            <consortium name="The Broad Institute Genome Sequencing Center for Infectious Disease"/>
            <person name="Wu L."/>
            <person name="Ma J."/>
        </authorList>
    </citation>
    <scope>NUCLEOTIDE SEQUENCE [LARGE SCALE GENOMIC DNA]</scope>
    <source>
        <strain evidence="3 4">CGMCC 1.12124</strain>
    </source>
</reference>
<dbReference type="AlphaFoldDB" id="A0ABD5QYS6"/>
<proteinExistence type="predicted"/>
<dbReference type="EMBL" id="JBHSKY010000003">
    <property type="protein sequence ID" value="MFC5277843.1"/>
    <property type="molecule type" value="Genomic_DNA"/>
</dbReference>
<evidence type="ECO:0000259" key="2">
    <source>
        <dbReference type="Pfam" id="PF01979"/>
    </source>
</evidence>
<dbReference type="NCBIfam" id="NF011984">
    <property type="entry name" value="PRK15446.1-5"/>
    <property type="match status" value="1"/>
</dbReference>
<dbReference type="GO" id="GO:0016787">
    <property type="term" value="F:hydrolase activity"/>
    <property type="evidence" value="ECO:0007669"/>
    <property type="project" value="UniProtKB-KW"/>
</dbReference>
<evidence type="ECO:0000256" key="1">
    <source>
        <dbReference type="SAM" id="MobiDB-lite"/>
    </source>
</evidence>
<evidence type="ECO:0000313" key="3">
    <source>
        <dbReference type="EMBL" id="MFC5277843.1"/>
    </source>
</evidence>
<dbReference type="PANTHER" id="PTHR43135">
    <property type="entry name" value="ALPHA-D-RIBOSE 1-METHYLPHOSPHONATE 5-TRIPHOSPHATE DIPHOSPHATASE"/>
    <property type="match status" value="1"/>
</dbReference>
<dbReference type="InterPro" id="IPR032466">
    <property type="entry name" value="Metal_Hydrolase"/>
</dbReference>
<dbReference type="InterPro" id="IPR051781">
    <property type="entry name" value="Metallo-dep_Hydrolase"/>
</dbReference>
<feature type="domain" description="Amidohydrolase-related" evidence="2">
    <location>
        <begin position="220"/>
        <end position="371"/>
    </location>
</feature>
<evidence type="ECO:0000313" key="4">
    <source>
        <dbReference type="Proteomes" id="UP001596118"/>
    </source>
</evidence>
<dbReference type="PIRSF" id="PIRSF038971">
    <property type="entry name" value="PhnM"/>
    <property type="match status" value="1"/>
</dbReference>
<dbReference type="SUPFAM" id="SSF51338">
    <property type="entry name" value="Composite domain of metallo-dependent hydrolases"/>
    <property type="match status" value="1"/>
</dbReference>
<dbReference type="SUPFAM" id="SSF51556">
    <property type="entry name" value="Metallo-dependent hydrolases"/>
    <property type="match status" value="1"/>
</dbReference>
<keyword evidence="4" id="KW-1185">Reference proteome</keyword>
<dbReference type="NCBIfam" id="NF011990">
    <property type="entry name" value="PRK15446.2-6"/>
    <property type="match status" value="1"/>
</dbReference>
<dbReference type="Pfam" id="PF01979">
    <property type="entry name" value="Amidohydro_1"/>
    <property type="match status" value="1"/>
</dbReference>
<organism evidence="3 4">
    <name type="scientific">Halorubrum rubrum</name>
    <dbReference type="NCBI Taxonomy" id="1126240"/>
    <lineage>
        <taxon>Archaea</taxon>
        <taxon>Methanobacteriati</taxon>
        <taxon>Methanobacteriota</taxon>
        <taxon>Stenosarchaea group</taxon>
        <taxon>Halobacteria</taxon>
        <taxon>Halobacteriales</taxon>
        <taxon>Haloferacaceae</taxon>
        <taxon>Halorubrum</taxon>
    </lineage>
</organism>
<sequence>MTGITEIRHGRVVTPTEVIDDGRVVITGSRVADVSGAGRGALSRSETIDAGGRLIMPGLVDLHGDDVEQQLHPRSGAQVDTAMALSMADRVNVLTGVTTKFHAVAFENSPDDDRTISEATELAREVANATYLLSDNRVHARCELVEESVRSVERLSEDVDIDLISVMHHVPGDGQYDRDAFERHYVEDRNWPTERVAEAISERKSLSPADRRSLAERVADVAAAADVPLASHDDETTTDIDRLLDHGASICEYPLTHEAARHASDRGMTTVMGAPNLLRGGSLWDNLSARAAIDDGIVDVLCSDYHPPSLLAAPFVDTGEPLSTRTNRVTRNPADAAGMYDRGRIEVGARADLLVVDPDPVPTVERVFVDGVEVLKSGGEPRRRGPERRPRRGSPTAGPSFLH</sequence>
<accession>A0ABD5QYS6</accession>
<dbReference type="Gene3D" id="3.30.110.90">
    <property type="entry name" value="Amidohydrolase"/>
    <property type="match status" value="1"/>
</dbReference>
<dbReference type="Gene3D" id="3.20.20.140">
    <property type="entry name" value="Metal-dependent hydrolases"/>
    <property type="match status" value="1"/>
</dbReference>
<gene>
    <name evidence="3" type="ORF">ACFPM1_03540</name>
</gene>
<dbReference type="Proteomes" id="UP001596118">
    <property type="component" value="Unassembled WGS sequence"/>
</dbReference>
<dbReference type="InterPro" id="IPR012696">
    <property type="entry name" value="PhnM"/>
</dbReference>
<comment type="caution">
    <text evidence="3">The sequence shown here is derived from an EMBL/GenBank/DDBJ whole genome shotgun (WGS) entry which is preliminary data.</text>
</comment>